<evidence type="ECO:0000259" key="1">
    <source>
        <dbReference type="Pfam" id="PF08929"/>
    </source>
</evidence>
<evidence type="ECO:0000313" key="3">
    <source>
        <dbReference type="Proteomes" id="UP000646426"/>
    </source>
</evidence>
<sequence length="272" mass="31010">MLYRYSGGGEVQVMAQGFPSTLSFWQEFATHHVAFHQSKECDGHLVPHLDLYDRDYWEALQLVCFAILLGHSDQLQAIMDLLVYENDDQDALLEDLVAPYLPGRPGSKVYTRQLPYRKTRKIFDAKPEQRPALMAKYLDEWYDASRREPYYDRHKSSYFPGYWSLEAAAITFILGIDDSSYRDKKFYPKDLVDYARSVGRPPVGAAEADASGAAILRVPAGQPAPRAGWWFSAAQQGSRRHFQQGSVFPDIEYSAYGATFWQWSPDQSSPAL</sequence>
<comment type="caution">
    <text evidence="2">The sequence shown here is derived from an EMBL/GenBank/DDBJ whole genome shotgun (WGS) entry which is preliminary data.</text>
</comment>
<evidence type="ECO:0000313" key="2">
    <source>
        <dbReference type="EMBL" id="GHA82305.1"/>
    </source>
</evidence>
<dbReference type="Pfam" id="PF08929">
    <property type="entry name" value="PoNi_C"/>
    <property type="match status" value="1"/>
</dbReference>
<reference evidence="2" key="1">
    <citation type="journal article" date="2014" name="Int. J. Syst. Evol. Microbiol.">
        <title>Complete genome sequence of Corynebacterium casei LMG S-19264T (=DSM 44701T), isolated from a smear-ripened cheese.</title>
        <authorList>
            <consortium name="US DOE Joint Genome Institute (JGI-PGF)"/>
            <person name="Walter F."/>
            <person name="Albersmeier A."/>
            <person name="Kalinowski J."/>
            <person name="Ruckert C."/>
        </authorList>
    </citation>
    <scope>NUCLEOTIDE SEQUENCE</scope>
    <source>
        <strain evidence="2">KCTC 23077</strain>
    </source>
</reference>
<dbReference type="InterPro" id="IPR028983">
    <property type="entry name" value="PA2201-like_C"/>
</dbReference>
<accession>A0A918T099</accession>
<reference evidence="2" key="2">
    <citation type="submission" date="2020-09" db="EMBL/GenBank/DDBJ databases">
        <authorList>
            <person name="Sun Q."/>
            <person name="Kim S."/>
        </authorList>
    </citation>
    <scope>NUCLEOTIDE SEQUENCE</scope>
    <source>
        <strain evidence="2">KCTC 23077</strain>
    </source>
</reference>
<organism evidence="2 3">
    <name type="scientific">Cognatilysobacter bugurensis</name>
    <dbReference type="NCBI Taxonomy" id="543356"/>
    <lineage>
        <taxon>Bacteria</taxon>
        <taxon>Pseudomonadati</taxon>
        <taxon>Pseudomonadota</taxon>
        <taxon>Gammaproteobacteria</taxon>
        <taxon>Lysobacterales</taxon>
        <taxon>Lysobacteraceae</taxon>
        <taxon>Cognatilysobacter</taxon>
    </lineage>
</organism>
<dbReference type="EMBL" id="BMYD01000003">
    <property type="protein sequence ID" value="GHA82305.1"/>
    <property type="molecule type" value="Genomic_DNA"/>
</dbReference>
<name>A0A918T099_9GAMM</name>
<gene>
    <name evidence="2" type="ORF">GCM10007067_20320</name>
</gene>
<dbReference type="SUPFAM" id="SSF140731">
    <property type="entry name" value="PA2201 C-terminal domain-like"/>
    <property type="match status" value="1"/>
</dbReference>
<protein>
    <recommendedName>
        <fullName evidence="1">PoNi C-terminal domain-containing protein</fullName>
    </recommendedName>
</protein>
<dbReference type="InterPro" id="IPR015025">
    <property type="entry name" value="PoNi_C"/>
</dbReference>
<dbReference type="Proteomes" id="UP000646426">
    <property type="component" value="Unassembled WGS sequence"/>
</dbReference>
<dbReference type="AlphaFoldDB" id="A0A918T099"/>
<keyword evidence="3" id="KW-1185">Reference proteome</keyword>
<dbReference type="Gene3D" id="1.10.3920.10">
    <property type="entry name" value="PA2201 C-terminal domain-like"/>
    <property type="match status" value="1"/>
</dbReference>
<proteinExistence type="predicted"/>
<feature type="domain" description="PoNi C-terminal" evidence="1">
    <location>
        <begin position="89"/>
        <end position="191"/>
    </location>
</feature>